<dbReference type="OrthoDB" id="9792653at2"/>
<name>A0A1B8PIV5_MORNO</name>
<sequence>MKIFIYLVSILLIGCSNPSSKESHSKNNRVKSQEYEKYCTNDKPRVEILNLASQGDVKQQLLLAMIYDAGHCQVADLKLAESWYAKSANQDYVPAQASLGAFYLSPTYHQHYKSFNIEKANYWLDRAIDQNSSQAMLYKSALYCDNTYNLENASECRYWLQKSSEAGNKQAIEILSNLNK</sequence>
<protein>
    <recommendedName>
        <fullName evidence="3">Sel1 repeat family protein</fullName>
    </recommendedName>
</protein>
<dbReference type="SUPFAM" id="SSF81901">
    <property type="entry name" value="HCP-like"/>
    <property type="match status" value="1"/>
</dbReference>
<dbReference type="RefSeq" id="WP_066893513.1">
    <property type="nucleotide sequence ID" value="NZ_LZDM01000027.1"/>
</dbReference>
<evidence type="ECO:0008006" key="3">
    <source>
        <dbReference type="Google" id="ProtNLM"/>
    </source>
</evidence>
<gene>
    <name evidence="1" type="ORF">A9Z60_10045</name>
</gene>
<proteinExistence type="predicted"/>
<dbReference type="SMART" id="SM00671">
    <property type="entry name" value="SEL1"/>
    <property type="match status" value="2"/>
</dbReference>
<accession>A0A1B8PIV5</accession>
<dbReference type="InterPro" id="IPR006597">
    <property type="entry name" value="Sel1-like"/>
</dbReference>
<dbReference type="PROSITE" id="PS51257">
    <property type="entry name" value="PROKAR_LIPOPROTEIN"/>
    <property type="match status" value="1"/>
</dbReference>
<dbReference type="AlphaFoldDB" id="A0A1B8PIV5"/>
<dbReference type="Gene3D" id="1.25.40.10">
    <property type="entry name" value="Tetratricopeptide repeat domain"/>
    <property type="match status" value="1"/>
</dbReference>
<dbReference type="Proteomes" id="UP000092671">
    <property type="component" value="Unassembled WGS sequence"/>
</dbReference>
<dbReference type="Pfam" id="PF08238">
    <property type="entry name" value="Sel1"/>
    <property type="match status" value="3"/>
</dbReference>
<comment type="caution">
    <text evidence="1">The sequence shown here is derived from an EMBL/GenBank/DDBJ whole genome shotgun (WGS) entry which is preliminary data.</text>
</comment>
<evidence type="ECO:0000313" key="1">
    <source>
        <dbReference type="EMBL" id="OBX50055.1"/>
    </source>
</evidence>
<dbReference type="InterPro" id="IPR011990">
    <property type="entry name" value="TPR-like_helical_dom_sf"/>
</dbReference>
<reference evidence="1 2" key="1">
    <citation type="submission" date="2016-06" db="EMBL/GenBank/DDBJ databases">
        <title>Draft genome of Moraxella nonliquefaciens CCUG 60284.</title>
        <authorList>
            <person name="Salva-Serra F."/>
            <person name="Engstrom-Jakobsson H."/>
            <person name="Thorell K."/>
            <person name="Gonzales-Siles L."/>
            <person name="Karlsson R."/>
            <person name="Boulund F."/>
            <person name="Engstrand L."/>
            <person name="Kristiansson E."/>
            <person name="Moore E."/>
        </authorList>
    </citation>
    <scope>NUCLEOTIDE SEQUENCE [LARGE SCALE GENOMIC DNA]</scope>
    <source>
        <strain evidence="1 2">CCUG 60284</strain>
    </source>
</reference>
<organism evidence="1 2">
    <name type="scientific">Moraxella nonliquefaciens</name>
    <dbReference type="NCBI Taxonomy" id="478"/>
    <lineage>
        <taxon>Bacteria</taxon>
        <taxon>Pseudomonadati</taxon>
        <taxon>Pseudomonadota</taxon>
        <taxon>Gammaproteobacteria</taxon>
        <taxon>Moraxellales</taxon>
        <taxon>Moraxellaceae</taxon>
        <taxon>Moraxella</taxon>
    </lineage>
</organism>
<dbReference type="EMBL" id="LZDN01000022">
    <property type="protein sequence ID" value="OBX50055.1"/>
    <property type="molecule type" value="Genomic_DNA"/>
</dbReference>
<evidence type="ECO:0000313" key="2">
    <source>
        <dbReference type="Proteomes" id="UP000092671"/>
    </source>
</evidence>